<comment type="caution">
    <text evidence="2">The sequence shown here is derived from an EMBL/GenBank/DDBJ whole genome shotgun (WGS) entry which is preliminary data.</text>
</comment>
<feature type="signal peptide" evidence="1">
    <location>
        <begin position="1"/>
        <end position="21"/>
    </location>
</feature>
<dbReference type="EMBL" id="JAKIKS010000002">
    <property type="protein sequence ID" value="MCL1123129.1"/>
    <property type="molecule type" value="Genomic_DNA"/>
</dbReference>
<keyword evidence="1" id="KW-0732">Signal</keyword>
<gene>
    <name evidence="2" type="ORF">L2764_01200</name>
</gene>
<feature type="chain" id="PRO_5046820211" evidence="1">
    <location>
        <begin position="22"/>
        <end position="161"/>
    </location>
</feature>
<dbReference type="Gene3D" id="3.10.450.50">
    <property type="match status" value="1"/>
</dbReference>
<dbReference type="SUPFAM" id="SSF54427">
    <property type="entry name" value="NTF2-like"/>
    <property type="match status" value="1"/>
</dbReference>
<dbReference type="Proteomes" id="UP001203423">
    <property type="component" value="Unassembled WGS sequence"/>
</dbReference>
<protein>
    <submittedName>
        <fullName evidence="2">Nuclear transport factor 2 family protein</fullName>
    </submittedName>
</protein>
<evidence type="ECO:0000313" key="2">
    <source>
        <dbReference type="EMBL" id="MCL1123129.1"/>
    </source>
</evidence>
<proteinExistence type="predicted"/>
<sequence>MKLRLISVFLLFLFVNFSAKASNGDMPPEQKMAVDYMNALTHQQFYKLNHYYNRDSVFYDKTANRKYIGRKNILSFLQRVQQGVLEYKFNIDHMFNSGSLVVLIGNYYYKGPGDLFGKPGKIITLAIPSVTMLTLDLGKKRIKEHQDLLDYQTMSDQLTIQ</sequence>
<dbReference type="InterPro" id="IPR009959">
    <property type="entry name" value="Cyclase_SnoaL-like"/>
</dbReference>
<evidence type="ECO:0000256" key="1">
    <source>
        <dbReference type="SAM" id="SignalP"/>
    </source>
</evidence>
<organism evidence="2 3">
    <name type="scientific">Shewanella surugensis</name>
    <dbReference type="NCBI Taxonomy" id="212020"/>
    <lineage>
        <taxon>Bacteria</taxon>
        <taxon>Pseudomonadati</taxon>
        <taxon>Pseudomonadota</taxon>
        <taxon>Gammaproteobacteria</taxon>
        <taxon>Alteromonadales</taxon>
        <taxon>Shewanellaceae</taxon>
        <taxon>Shewanella</taxon>
    </lineage>
</organism>
<keyword evidence="3" id="KW-1185">Reference proteome</keyword>
<evidence type="ECO:0000313" key="3">
    <source>
        <dbReference type="Proteomes" id="UP001203423"/>
    </source>
</evidence>
<name>A0ABT0L6D5_9GAMM</name>
<reference evidence="2 3" key="1">
    <citation type="submission" date="2022-01" db="EMBL/GenBank/DDBJ databases">
        <title>Whole genome-based taxonomy of the Shewanellaceae.</title>
        <authorList>
            <person name="Martin-Rodriguez A.J."/>
        </authorList>
    </citation>
    <scope>NUCLEOTIDE SEQUENCE [LARGE SCALE GENOMIC DNA]</scope>
    <source>
        <strain evidence="2 3">DSM 17177</strain>
    </source>
</reference>
<dbReference type="InterPro" id="IPR032710">
    <property type="entry name" value="NTF2-like_dom_sf"/>
</dbReference>
<accession>A0ABT0L6D5</accession>
<dbReference type="Pfam" id="PF07366">
    <property type="entry name" value="SnoaL"/>
    <property type="match status" value="1"/>
</dbReference>